<dbReference type="GO" id="GO:0009699">
    <property type="term" value="P:phenylpropanoid biosynthetic process"/>
    <property type="evidence" value="ECO:0007669"/>
    <property type="project" value="UniProtKB-ARBA"/>
</dbReference>
<dbReference type="GO" id="GO:0048046">
    <property type="term" value="C:apoplast"/>
    <property type="evidence" value="ECO:0007669"/>
    <property type="project" value="UniProtKB-SubCell"/>
</dbReference>
<accession>A0A8B8MQ76</accession>
<keyword evidence="4" id="KW-0052">Apoplast</keyword>
<keyword evidence="3 4" id="KW-0964">Secreted</keyword>
<dbReference type="RefSeq" id="XP_030512163.1">
    <property type="nucleotide sequence ID" value="XM_030656303.1"/>
</dbReference>
<comment type="similarity">
    <text evidence="1 4">Belongs to the plant dirigent protein family.</text>
</comment>
<evidence type="ECO:0000313" key="7">
    <source>
        <dbReference type="RefSeq" id="XP_030512163.1"/>
    </source>
</evidence>
<dbReference type="Pfam" id="PF03018">
    <property type="entry name" value="Dirigent"/>
    <property type="match status" value="1"/>
</dbReference>
<dbReference type="InterPro" id="IPR044859">
    <property type="entry name" value="Allene_oxi_cyc_Dirigent"/>
</dbReference>
<dbReference type="AlphaFoldDB" id="A0A8B8MQ76"/>
<dbReference type="InterPro" id="IPR004265">
    <property type="entry name" value="Dirigent"/>
</dbReference>
<keyword evidence="5" id="KW-1133">Transmembrane helix</keyword>
<evidence type="ECO:0000256" key="2">
    <source>
        <dbReference type="ARBA" id="ARBA00011738"/>
    </source>
</evidence>
<evidence type="ECO:0000256" key="4">
    <source>
        <dbReference type="RuleBase" id="RU363099"/>
    </source>
</evidence>
<evidence type="ECO:0000256" key="5">
    <source>
        <dbReference type="SAM" id="Phobius"/>
    </source>
</evidence>
<dbReference type="PANTHER" id="PTHR21495">
    <property type="entry name" value="NUCLEOPORIN-RELATED"/>
    <property type="match status" value="1"/>
</dbReference>
<dbReference type="Gene3D" id="2.40.480.10">
    <property type="entry name" value="Allene oxide cyclase-like"/>
    <property type="match status" value="1"/>
</dbReference>
<dbReference type="OrthoDB" id="1864232at2759"/>
<evidence type="ECO:0000256" key="1">
    <source>
        <dbReference type="ARBA" id="ARBA00010746"/>
    </source>
</evidence>
<keyword evidence="5" id="KW-0472">Membrane</keyword>
<comment type="subcellular location">
    <subcellularLocation>
        <location evidence="4">Secreted</location>
        <location evidence="4">Extracellular space</location>
        <location evidence="4">Apoplast</location>
    </subcellularLocation>
</comment>
<sequence>MPPSAVTTGRVAMDFARPLCSSMAGSFISAVVMLDKRKSMGVWSLSVIPFPVPDAVALTLTKLFLFSFLVSSTVPTAKSELLTSKREKLSRFRVCVHDKISGTNATAATVAQASTTNQSATSFGLVRVFDDVLTVGPEMSSKKVGVVQGMLAFASQREVALLMSVTIMFTAGKYNGSGLTVVGKNLVSLKVKEMPIVGGTGLFRLAWDYVQISTYSLDFKNGLSVLTYDFSVYHY</sequence>
<keyword evidence="6" id="KW-1185">Reference proteome</keyword>
<name>A0A8B8MQ76_9MYRT</name>
<evidence type="ECO:0000313" key="6">
    <source>
        <dbReference type="Proteomes" id="UP000827889"/>
    </source>
</evidence>
<feature type="transmembrane region" description="Helical" evidence="5">
    <location>
        <begin position="15"/>
        <end position="34"/>
    </location>
</feature>
<dbReference type="Proteomes" id="UP000827889">
    <property type="component" value="Chromosome 10"/>
</dbReference>
<comment type="subunit">
    <text evidence="2 4">Homodimer.</text>
</comment>
<proteinExistence type="inferred from homology"/>
<dbReference type="KEGG" id="rarg:115726442"/>
<gene>
    <name evidence="7" type="primary">LOC115726442</name>
</gene>
<comment type="function">
    <text evidence="4">Dirigent proteins impart stereoselectivity on the phenoxy radical-coupling reaction, yielding optically active lignans from two molecules of coniferyl alcohol in the biosynthesis of lignans, flavonolignans, and alkaloids and thus plays a central role in plant secondary metabolism.</text>
</comment>
<keyword evidence="5" id="KW-0812">Transmembrane</keyword>
<dbReference type="GeneID" id="115726442"/>
<reference evidence="7" key="1">
    <citation type="submission" date="2025-08" db="UniProtKB">
        <authorList>
            <consortium name="RefSeq"/>
        </authorList>
    </citation>
    <scope>IDENTIFICATION</scope>
    <source>
        <tissue evidence="7">Leaf</tissue>
    </source>
</reference>
<evidence type="ECO:0000256" key="3">
    <source>
        <dbReference type="ARBA" id="ARBA00022525"/>
    </source>
</evidence>
<protein>
    <recommendedName>
        <fullName evidence="4">Dirigent protein</fullName>
    </recommendedName>
</protein>
<organism evidence="6 7">
    <name type="scientific">Rhodamnia argentea</name>
    <dbReference type="NCBI Taxonomy" id="178133"/>
    <lineage>
        <taxon>Eukaryota</taxon>
        <taxon>Viridiplantae</taxon>
        <taxon>Streptophyta</taxon>
        <taxon>Embryophyta</taxon>
        <taxon>Tracheophyta</taxon>
        <taxon>Spermatophyta</taxon>
        <taxon>Magnoliopsida</taxon>
        <taxon>eudicotyledons</taxon>
        <taxon>Gunneridae</taxon>
        <taxon>Pentapetalae</taxon>
        <taxon>rosids</taxon>
        <taxon>malvids</taxon>
        <taxon>Myrtales</taxon>
        <taxon>Myrtaceae</taxon>
        <taxon>Myrtoideae</taxon>
        <taxon>Myrteae</taxon>
        <taxon>Australasian group</taxon>
        <taxon>Rhodamnia</taxon>
    </lineage>
</organism>